<evidence type="ECO:0000313" key="1">
    <source>
        <dbReference type="EMBL" id="MCY9183379.1"/>
    </source>
</evidence>
<organism evidence="1 4">
    <name type="scientific">Bacillus halotolerans</name>
    <dbReference type="NCBI Taxonomy" id="260554"/>
    <lineage>
        <taxon>Bacteria</taxon>
        <taxon>Bacillati</taxon>
        <taxon>Bacillota</taxon>
        <taxon>Bacilli</taxon>
        <taxon>Bacillales</taxon>
        <taxon>Bacillaceae</taxon>
        <taxon>Bacillus</taxon>
    </lineage>
</organism>
<dbReference type="RefSeq" id="WP_101859781.1">
    <property type="nucleotide sequence ID" value="NZ_CP158194.1"/>
</dbReference>
<comment type="caution">
    <text evidence="1">The sequence shown here is derived from an EMBL/GenBank/DDBJ whole genome shotgun (WGS) entry which is preliminary data.</text>
</comment>
<name>A0A9Q4EKW1_9BACI</name>
<dbReference type="SUPFAM" id="SSF53448">
    <property type="entry name" value="Nucleotide-diphospho-sugar transferases"/>
    <property type="match status" value="1"/>
</dbReference>
<reference evidence="2 3" key="1">
    <citation type="submission" date="2017-12" db="EMBL/GenBank/DDBJ databases">
        <title>Comparative Functional Genomics of Dry Heat Resistant strains isolated from the Viking Spacecraft.</title>
        <authorList>
            <person name="Seuylemezian A."/>
            <person name="Cooper K."/>
            <person name="Vaishampayan P."/>
        </authorList>
    </citation>
    <scope>NUCLEOTIDE SEQUENCE [LARGE SCALE GENOMIC DNA]</scope>
    <source>
        <strain evidence="2 3">V48-19</strain>
    </source>
</reference>
<protein>
    <submittedName>
        <fullName evidence="1">NTP transferase domain-containing protein</fullName>
    </submittedName>
    <submittedName>
        <fullName evidence="2">Spore coat protein</fullName>
    </submittedName>
</protein>
<sequence>MDDILFIVQARMGSERLPGKVLRPLGSEHLLDILVQRVRQSAFYQKERDNLVIATSDKKADDVLEAHCIKNGIRVFRGSEERVLDRFARVIKAAKPEVVIRLTGDNPFVDPELLDMMISAHLDQGADYTYILNTPLGICGEAVSAKLLLDISGIKMLEDKYQEHVTLYVRKHPHLYRLQFLEAPEQLCAPQYRLTVDTEEDYQLVSALYQKAGERPDVSVAELISLLNQHPDLAAMNGMTKQKEVE</sequence>
<dbReference type="Pfam" id="PF02348">
    <property type="entry name" value="CTP_transf_3"/>
    <property type="match status" value="1"/>
</dbReference>
<keyword evidence="2" id="KW-0946">Virion</keyword>
<dbReference type="Gene3D" id="3.90.550.10">
    <property type="entry name" value="Spore Coat Polysaccharide Biosynthesis Protein SpsA, Chain A"/>
    <property type="match status" value="1"/>
</dbReference>
<dbReference type="CDD" id="cd02518">
    <property type="entry name" value="GT2_SpsF"/>
    <property type="match status" value="1"/>
</dbReference>
<dbReference type="EMBL" id="PGUV01000001">
    <property type="protein sequence ID" value="PLS10056.1"/>
    <property type="molecule type" value="Genomic_DNA"/>
</dbReference>
<keyword evidence="2" id="KW-0167">Capsid protein</keyword>
<dbReference type="EMBL" id="JALAWA010000001">
    <property type="protein sequence ID" value="MCY9183379.1"/>
    <property type="molecule type" value="Genomic_DNA"/>
</dbReference>
<dbReference type="PANTHER" id="PTHR42866:SF1">
    <property type="entry name" value="SPORE COAT POLYSACCHARIDE BIOSYNTHESIS PROTEIN SPSF"/>
    <property type="match status" value="1"/>
</dbReference>
<gene>
    <name evidence="2" type="ORF">CUU63_01765</name>
    <name evidence="1" type="ORF">MOF03_01730</name>
</gene>
<dbReference type="PANTHER" id="PTHR42866">
    <property type="entry name" value="3-DEOXY-MANNO-OCTULOSONATE CYTIDYLYLTRANSFERASE"/>
    <property type="match status" value="1"/>
</dbReference>
<evidence type="ECO:0000313" key="2">
    <source>
        <dbReference type="EMBL" id="PLS10056.1"/>
    </source>
</evidence>
<dbReference type="Proteomes" id="UP001073053">
    <property type="component" value="Unassembled WGS sequence"/>
</dbReference>
<dbReference type="GO" id="GO:0005829">
    <property type="term" value="C:cytosol"/>
    <property type="evidence" value="ECO:0007669"/>
    <property type="project" value="TreeGrafter"/>
</dbReference>
<dbReference type="GO" id="GO:0016740">
    <property type="term" value="F:transferase activity"/>
    <property type="evidence" value="ECO:0007669"/>
    <property type="project" value="UniProtKB-KW"/>
</dbReference>
<dbReference type="Proteomes" id="UP000234803">
    <property type="component" value="Unassembled WGS sequence"/>
</dbReference>
<dbReference type="InterPro" id="IPR003329">
    <property type="entry name" value="Cytidylyl_trans"/>
</dbReference>
<evidence type="ECO:0000313" key="4">
    <source>
        <dbReference type="Proteomes" id="UP001073053"/>
    </source>
</evidence>
<dbReference type="AlphaFoldDB" id="A0A9Q4EKW1"/>
<proteinExistence type="predicted"/>
<dbReference type="InterPro" id="IPR029044">
    <property type="entry name" value="Nucleotide-diphossugar_trans"/>
</dbReference>
<dbReference type="FunFam" id="3.90.550.10:FF:000188">
    <property type="entry name" value="Polysaccharide biosynthesis protein"/>
    <property type="match status" value="1"/>
</dbReference>
<accession>A0A9Q4EKW1</accession>
<keyword evidence="1" id="KW-0808">Transferase</keyword>
<evidence type="ECO:0000313" key="3">
    <source>
        <dbReference type="Proteomes" id="UP000234803"/>
    </source>
</evidence>
<reference evidence="1" key="2">
    <citation type="submission" date="2022-02" db="EMBL/GenBank/DDBJ databases">
        <title>Crop Bioprotection Bacillus Genome Sequencing.</title>
        <authorList>
            <person name="Dunlap C."/>
        </authorList>
    </citation>
    <scope>NUCLEOTIDE SEQUENCE</scope>
    <source>
        <strain evidence="1">EC49O2N-C10</strain>
    </source>
</reference>